<dbReference type="InterPro" id="IPR000626">
    <property type="entry name" value="Ubiquitin-like_dom"/>
</dbReference>
<dbReference type="InterPro" id="IPR029071">
    <property type="entry name" value="Ubiquitin-like_domsf"/>
</dbReference>
<dbReference type="InterPro" id="IPR019954">
    <property type="entry name" value="Ubiquitin_CS"/>
</dbReference>
<dbReference type="PROSITE" id="PS50053">
    <property type="entry name" value="UBIQUITIN_2"/>
    <property type="match status" value="1"/>
</dbReference>
<name>A0A2N1NR05_9GLOM</name>
<dbReference type="InterPro" id="IPR038738">
    <property type="entry name" value="Nedd8-like"/>
</dbReference>
<reference evidence="3 4" key="1">
    <citation type="submission" date="2016-04" db="EMBL/GenBank/DDBJ databases">
        <title>Genome analyses suggest a sexual origin of heterokaryosis in a supposedly ancient asexual fungus.</title>
        <authorList>
            <person name="Ropars J."/>
            <person name="Sedzielewska K."/>
            <person name="Noel J."/>
            <person name="Charron P."/>
            <person name="Farinelli L."/>
            <person name="Marton T."/>
            <person name="Kruger M."/>
            <person name="Pelin A."/>
            <person name="Brachmann A."/>
            <person name="Corradi N."/>
        </authorList>
    </citation>
    <scope>NUCLEOTIDE SEQUENCE [LARGE SCALE GENOMIC DNA]</scope>
    <source>
        <strain evidence="3 4">C2</strain>
    </source>
</reference>
<dbReference type="PRINTS" id="PR00348">
    <property type="entry name" value="UBIQUITIN"/>
</dbReference>
<comment type="caution">
    <text evidence="3">The sequence shown here is derived from an EMBL/GenBank/DDBJ whole genome shotgun (WGS) entry which is preliminary data.</text>
</comment>
<dbReference type="SMART" id="SM00213">
    <property type="entry name" value="UBQ"/>
    <property type="match status" value="1"/>
</dbReference>
<organism evidence="3 4">
    <name type="scientific">Rhizophagus irregularis</name>
    <dbReference type="NCBI Taxonomy" id="588596"/>
    <lineage>
        <taxon>Eukaryota</taxon>
        <taxon>Fungi</taxon>
        <taxon>Fungi incertae sedis</taxon>
        <taxon>Mucoromycota</taxon>
        <taxon>Glomeromycotina</taxon>
        <taxon>Glomeromycetes</taxon>
        <taxon>Glomerales</taxon>
        <taxon>Glomeraceae</taxon>
        <taxon>Rhizophagus</taxon>
    </lineage>
</organism>
<evidence type="ECO:0000256" key="1">
    <source>
        <dbReference type="ARBA" id="ARBA00022786"/>
    </source>
</evidence>
<proteinExistence type="predicted"/>
<evidence type="ECO:0000313" key="3">
    <source>
        <dbReference type="EMBL" id="PKK76308.1"/>
    </source>
</evidence>
<dbReference type="AlphaFoldDB" id="A0A2N1NR05"/>
<dbReference type="CDD" id="cd01806">
    <property type="entry name" value="Ubl_NEDD8"/>
    <property type="match status" value="1"/>
</dbReference>
<dbReference type="Proteomes" id="UP000233469">
    <property type="component" value="Unassembled WGS sequence"/>
</dbReference>
<dbReference type="FunFam" id="3.10.20.90:FF:000023">
    <property type="entry name" value="NEDD8 protein"/>
    <property type="match status" value="1"/>
</dbReference>
<dbReference type="PROSITE" id="PS00299">
    <property type="entry name" value="UBIQUITIN_1"/>
    <property type="match status" value="1"/>
</dbReference>
<sequence>MFIIKIVTITGKEFELDIENSDTVEKIKERLEEKEGIPPAQQCIIYSGKQLKDDKKTVKDYGIKSGVVLHLVLALRGGNYISEKGFYNFNKATQSGKNGFHSSARFILME</sequence>
<protein>
    <submittedName>
        <fullName evidence="3">Ubiquitin-domain-containing protein</fullName>
    </submittedName>
</protein>
<dbReference type="InterPro" id="IPR019956">
    <property type="entry name" value="Ubiquitin_dom"/>
</dbReference>
<evidence type="ECO:0000259" key="2">
    <source>
        <dbReference type="PROSITE" id="PS50053"/>
    </source>
</evidence>
<dbReference type="InterPro" id="IPR050158">
    <property type="entry name" value="Ubiquitin_ubiquitin-like"/>
</dbReference>
<keyword evidence="1" id="KW-0833">Ubl conjugation pathway</keyword>
<dbReference type="Gene3D" id="3.10.20.90">
    <property type="entry name" value="Phosphatidylinositol 3-kinase Catalytic Subunit, Chain A, domain 1"/>
    <property type="match status" value="1"/>
</dbReference>
<dbReference type="Pfam" id="PF00240">
    <property type="entry name" value="ubiquitin"/>
    <property type="match status" value="1"/>
</dbReference>
<dbReference type="PANTHER" id="PTHR10666">
    <property type="entry name" value="UBIQUITIN"/>
    <property type="match status" value="1"/>
</dbReference>
<evidence type="ECO:0000313" key="4">
    <source>
        <dbReference type="Proteomes" id="UP000233469"/>
    </source>
</evidence>
<dbReference type="SUPFAM" id="SSF54236">
    <property type="entry name" value="Ubiquitin-like"/>
    <property type="match status" value="1"/>
</dbReference>
<feature type="domain" description="Ubiquitin-like" evidence="2">
    <location>
        <begin position="2"/>
        <end position="78"/>
    </location>
</feature>
<dbReference type="VEuPathDB" id="FungiDB:RhiirA1_249854"/>
<dbReference type="EMBL" id="LLXL01000192">
    <property type="protein sequence ID" value="PKK76308.1"/>
    <property type="molecule type" value="Genomic_DNA"/>
</dbReference>
<gene>
    <name evidence="3" type="ORF">RhiirC2_707525</name>
</gene>
<accession>A0A2N1NR05</accession>
<reference evidence="3 4" key="2">
    <citation type="submission" date="2017-10" db="EMBL/GenBank/DDBJ databases">
        <title>Extensive intraspecific genome diversity in a model arbuscular mycorrhizal fungus.</title>
        <authorList>
            <person name="Chen E.C.H."/>
            <person name="Morin E."/>
            <person name="Baudet D."/>
            <person name="Noel J."/>
            <person name="Ndikumana S."/>
            <person name="Charron P."/>
            <person name="St-Onge C."/>
            <person name="Giorgi J."/>
            <person name="Grigoriev I.V."/>
            <person name="Roux C."/>
            <person name="Martin F.M."/>
            <person name="Corradi N."/>
        </authorList>
    </citation>
    <scope>NUCLEOTIDE SEQUENCE [LARGE SCALE GENOMIC DNA]</scope>
    <source>
        <strain evidence="3 4">C2</strain>
    </source>
</reference>